<dbReference type="Gene3D" id="3.40.50.150">
    <property type="entry name" value="Vaccinia Virus protein VP39"/>
    <property type="match status" value="1"/>
</dbReference>
<evidence type="ECO:0000256" key="3">
    <source>
        <dbReference type="ARBA" id="ARBA00022691"/>
    </source>
</evidence>
<keyword evidence="2" id="KW-0808">Transferase</keyword>
<dbReference type="Proteomes" id="UP000701801">
    <property type="component" value="Unassembled WGS sequence"/>
</dbReference>
<feature type="domain" description="O-methyltransferase C-terminal" evidence="4">
    <location>
        <begin position="115"/>
        <end position="303"/>
    </location>
</feature>
<dbReference type="InterPro" id="IPR029063">
    <property type="entry name" value="SAM-dependent_MTases_sf"/>
</dbReference>
<dbReference type="InterPro" id="IPR001077">
    <property type="entry name" value="COMT_C"/>
</dbReference>
<dbReference type="InterPro" id="IPR016461">
    <property type="entry name" value="COMT-like"/>
</dbReference>
<evidence type="ECO:0000259" key="4">
    <source>
        <dbReference type="Pfam" id="PF00891"/>
    </source>
</evidence>
<reference evidence="5" key="1">
    <citation type="submission" date="2021-07" db="EMBL/GenBank/DDBJ databases">
        <authorList>
            <person name="Durling M."/>
        </authorList>
    </citation>
    <scope>NUCLEOTIDE SEQUENCE</scope>
</reference>
<protein>
    <recommendedName>
        <fullName evidence="4">O-methyltransferase C-terminal domain-containing protein</fullName>
    </recommendedName>
</protein>
<dbReference type="GO" id="GO:0008171">
    <property type="term" value="F:O-methyltransferase activity"/>
    <property type="evidence" value="ECO:0007669"/>
    <property type="project" value="InterPro"/>
</dbReference>
<dbReference type="PROSITE" id="PS51683">
    <property type="entry name" value="SAM_OMT_II"/>
    <property type="match status" value="1"/>
</dbReference>
<evidence type="ECO:0000256" key="2">
    <source>
        <dbReference type="ARBA" id="ARBA00022679"/>
    </source>
</evidence>
<evidence type="ECO:0000313" key="6">
    <source>
        <dbReference type="Proteomes" id="UP000701801"/>
    </source>
</evidence>
<sequence>MTSTSRILELSTIISTNTQKIDTYLLVNDLPQPSFQEYGPLKVLPDGSPPELEQARIDAVEASIELQQLLQGPDSLLTPTINSTALTAIHEFKLATKVPLEGFALANNTDLQFYNFLSQYPERAKRFGGVMSSSSTAGLQALLDKFPWSSLPENGLVVDLGGSQGHVSAFLAEAIPSLKFVVQDLPEVISDTESTYRVPEAVANRLVSMEHDFFTLQPLKDVDVVVIRYIFHNWSDEYCIRILRNLIPGLKPGAKILIQDHLMPEPKTLSLAKERDVRAMDMIMLSLFNSREREEDDWKELVAKTDSRFIFESAERQAQDSASGIMVVSWQG</sequence>
<keyword evidence="6" id="KW-1185">Reference proteome</keyword>
<proteinExistence type="predicted"/>
<keyword evidence="3" id="KW-0949">S-adenosyl-L-methionine</keyword>
<name>A0A9N9LV63_9HELO</name>
<organism evidence="5 6">
    <name type="scientific">Hymenoscyphus albidus</name>
    <dbReference type="NCBI Taxonomy" id="595503"/>
    <lineage>
        <taxon>Eukaryota</taxon>
        <taxon>Fungi</taxon>
        <taxon>Dikarya</taxon>
        <taxon>Ascomycota</taxon>
        <taxon>Pezizomycotina</taxon>
        <taxon>Leotiomycetes</taxon>
        <taxon>Helotiales</taxon>
        <taxon>Helotiaceae</taxon>
        <taxon>Hymenoscyphus</taxon>
    </lineage>
</organism>
<comment type="caution">
    <text evidence="5">The sequence shown here is derived from an EMBL/GenBank/DDBJ whole genome shotgun (WGS) entry which is preliminary data.</text>
</comment>
<dbReference type="SUPFAM" id="SSF53335">
    <property type="entry name" value="S-adenosyl-L-methionine-dependent methyltransferases"/>
    <property type="match status" value="1"/>
</dbReference>
<gene>
    <name evidence="5" type="ORF">HYALB_00000768</name>
</gene>
<dbReference type="Pfam" id="PF00891">
    <property type="entry name" value="Methyltransf_2"/>
    <property type="match status" value="1"/>
</dbReference>
<dbReference type="OrthoDB" id="1606438at2759"/>
<accession>A0A9N9LV63</accession>
<keyword evidence="1" id="KW-0489">Methyltransferase</keyword>
<dbReference type="PANTHER" id="PTHR43712:SF12">
    <property type="entry name" value="STERIGMATOCYSTIN 8-O-METHYLTRANSFERASE"/>
    <property type="match status" value="1"/>
</dbReference>
<evidence type="ECO:0000313" key="5">
    <source>
        <dbReference type="EMBL" id="CAG8978096.1"/>
    </source>
</evidence>
<dbReference type="EMBL" id="CAJVRM010000240">
    <property type="protein sequence ID" value="CAG8978096.1"/>
    <property type="molecule type" value="Genomic_DNA"/>
</dbReference>
<evidence type="ECO:0000256" key="1">
    <source>
        <dbReference type="ARBA" id="ARBA00022603"/>
    </source>
</evidence>
<dbReference type="AlphaFoldDB" id="A0A9N9LV63"/>
<dbReference type="GO" id="GO:0032259">
    <property type="term" value="P:methylation"/>
    <property type="evidence" value="ECO:0007669"/>
    <property type="project" value="UniProtKB-KW"/>
</dbReference>
<dbReference type="PANTHER" id="PTHR43712">
    <property type="entry name" value="PUTATIVE (AFU_ORTHOLOGUE AFUA_4G14580)-RELATED"/>
    <property type="match status" value="1"/>
</dbReference>